<keyword evidence="4" id="KW-1185">Reference proteome</keyword>
<keyword evidence="1" id="KW-0472">Membrane</keyword>
<dbReference type="AlphaFoldDB" id="E8RQ67"/>
<dbReference type="HOGENOM" id="CLU_111553_0_0_5"/>
<dbReference type="STRING" id="573065.Astex_0429"/>
<accession>E8RQ67</accession>
<keyword evidence="1" id="KW-0812">Transmembrane</keyword>
<feature type="domain" description="TadE-like" evidence="2">
    <location>
        <begin position="31"/>
        <end position="73"/>
    </location>
</feature>
<proteinExistence type="predicted"/>
<keyword evidence="1" id="KW-1133">Transmembrane helix</keyword>
<gene>
    <name evidence="3" type="ordered locus">Astex_0429</name>
</gene>
<reference evidence="4" key="1">
    <citation type="submission" date="2010-12" db="EMBL/GenBank/DDBJ databases">
        <title>Complete sequence of chromosome 1 of Asticcacaulis excentricus CB 48.</title>
        <authorList>
            <consortium name="US DOE Joint Genome Institute"/>
            <person name="Lucas S."/>
            <person name="Copeland A."/>
            <person name="Lapidus A."/>
            <person name="Cheng J.-F."/>
            <person name="Bruce D."/>
            <person name="Goodwin L."/>
            <person name="Pitluck S."/>
            <person name="Teshima H."/>
            <person name="Davenport K."/>
            <person name="Detter J.C."/>
            <person name="Han C."/>
            <person name="Tapia R."/>
            <person name="Land M."/>
            <person name="Hauser L."/>
            <person name="Jeffries C."/>
            <person name="Kyrpides N."/>
            <person name="Ivanova N."/>
            <person name="Ovchinnikova G."/>
            <person name="Brun Y.V."/>
            <person name="Woyke T."/>
        </authorList>
    </citation>
    <scope>NUCLEOTIDE SEQUENCE [LARGE SCALE GENOMIC DNA]</scope>
    <source>
        <strain evidence="4">ATCC 15261 / DSM 4724 / KCTC 12464 / NCIMB 9791 / VKM B-1370 / CB 48</strain>
    </source>
</reference>
<dbReference type="Proteomes" id="UP000001492">
    <property type="component" value="Chromosome 1"/>
</dbReference>
<evidence type="ECO:0000259" key="2">
    <source>
        <dbReference type="Pfam" id="PF07811"/>
    </source>
</evidence>
<dbReference type="KEGG" id="aex:Astex_0429"/>
<dbReference type="Pfam" id="PF07811">
    <property type="entry name" value="TadE"/>
    <property type="match status" value="1"/>
</dbReference>
<protein>
    <submittedName>
        <fullName evidence="3">TadE family protein</fullName>
    </submittedName>
</protein>
<feature type="transmembrane region" description="Helical" evidence="1">
    <location>
        <begin position="37"/>
        <end position="62"/>
    </location>
</feature>
<dbReference type="EMBL" id="CP002395">
    <property type="protein sequence ID" value="ADU12124.1"/>
    <property type="molecule type" value="Genomic_DNA"/>
</dbReference>
<dbReference type="InterPro" id="IPR012495">
    <property type="entry name" value="TadE-like_dom"/>
</dbReference>
<sequence>MDGIIRVRIRLKKLGKTPPCPMTGLWRDRRGATAVEFALIAFPFFGLIMGCIELAIVLFAGVSLDLATAKVSRELRTGTSGKATTSAIFITKVCNEMAWIGSDCKSKLRVDVRTFTNFQMVSQAPDVIVDGKFVSMQYTVGGSSQIQLVRAYYPWPVFSPFLKPGLGSLSSGETVLSSIIVFKNEPF</sequence>
<organism evidence="3 4">
    <name type="scientific">Asticcacaulis excentricus (strain ATCC 15261 / DSM 4724 / KCTC 12464 / NCIMB 9791 / VKM B-1370 / CB 48)</name>
    <dbReference type="NCBI Taxonomy" id="573065"/>
    <lineage>
        <taxon>Bacteria</taxon>
        <taxon>Pseudomonadati</taxon>
        <taxon>Pseudomonadota</taxon>
        <taxon>Alphaproteobacteria</taxon>
        <taxon>Caulobacterales</taxon>
        <taxon>Caulobacteraceae</taxon>
        <taxon>Asticcacaulis</taxon>
    </lineage>
</organism>
<evidence type="ECO:0000313" key="4">
    <source>
        <dbReference type="Proteomes" id="UP000001492"/>
    </source>
</evidence>
<evidence type="ECO:0000256" key="1">
    <source>
        <dbReference type="SAM" id="Phobius"/>
    </source>
</evidence>
<name>E8RQ67_ASTEC</name>
<dbReference type="eggNOG" id="COG4961">
    <property type="taxonomic scope" value="Bacteria"/>
</dbReference>
<dbReference type="RefSeq" id="WP_013477958.1">
    <property type="nucleotide sequence ID" value="NC_014816.1"/>
</dbReference>
<evidence type="ECO:0000313" key="3">
    <source>
        <dbReference type="EMBL" id="ADU12124.1"/>
    </source>
</evidence>